<reference evidence="1" key="1">
    <citation type="submission" date="2019-08" db="EMBL/GenBank/DDBJ databases">
        <authorList>
            <person name="Kucharzyk K."/>
            <person name="Murdoch R.W."/>
            <person name="Higgins S."/>
            <person name="Loffler F."/>
        </authorList>
    </citation>
    <scope>NUCLEOTIDE SEQUENCE</scope>
</reference>
<gene>
    <name evidence="1" type="ORF">SDC9_172230</name>
</gene>
<comment type="caution">
    <text evidence="1">The sequence shown here is derived from an EMBL/GenBank/DDBJ whole genome shotgun (WGS) entry which is preliminary data.</text>
</comment>
<accession>A0A645GDS5</accession>
<organism evidence="1">
    <name type="scientific">bioreactor metagenome</name>
    <dbReference type="NCBI Taxonomy" id="1076179"/>
    <lineage>
        <taxon>unclassified sequences</taxon>
        <taxon>metagenomes</taxon>
        <taxon>ecological metagenomes</taxon>
    </lineage>
</organism>
<dbReference type="AlphaFoldDB" id="A0A645GDS5"/>
<evidence type="ECO:0000313" key="1">
    <source>
        <dbReference type="EMBL" id="MPN24825.1"/>
    </source>
</evidence>
<protein>
    <submittedName>
        <fullName evidence="1">Uncharacterized protein</fullName>
    </submittedName>
</protein>
<name>A0A645GDS5_9ZZZZ</name>
<dbReference type="EMBL" id="VSSQ01073805">
    <property type="protein sequence ID" value="MPN24825.1"/>
    <property type="molecule type" value="Genomic_DNA"/>
</dbReference>
<sequence>MLKGIPESWETRLDDPECVGQLLGLRNLFCCESHHDMIRCYLRLIEERRVEEAAKLLPEIRAFETQEWMVRTE</sequence>
<proteinExistence type="predicted"/>